<gene>
    <name evidence="2" type="ORF">RF11_08097</name>
</gene>
<reference evidence="2 3" key="1">
    <citation type="journal article" date="2014" name="Genome Biol. Evol.">
        <title>The genome of the myxosporean Thelohanellus kitauei shows adaptations to nutrient acquisition within its fish host.</title>
        <authorList>
            <person name="Yang Y."/>
            <person name="Xiong J."/>
            <person name="Zhou Z."/>
            <person name="Huo F."/>
            <person name="Miao W."/>
            <person name="Ran C."/>
            <person name="Liu Y."/>
            <person name="Zhang J."/>
            <person name="Feng J."/>
            <person name="Wang M."/>
            <person name="Wang M."/>
            <person name="Wang L."/>
            <person name="Yao B."/>
        </authorList>
    </citation>
    <scope>NUCLEOTIDE SEQUENCE [LARGE SCALE GENOMIC DNA]</scope>
    <source>
        <strain evidence="2">Wuqing</strain>
    </source>
</reference>
<sequence>MRIETDIKLDFKDVLIRPKRSVLTSRSEVSLERTFNFRNSKNSWTGIPIMASNMDSTGTLETAKVMGSRHLFTCLHKFISLDEWKVFAAEYANIMDYVAVSCGTSSNEHRMIDQVFFNLRLLVNKLSV</sequence>
<dbReference type="EMBL" id="JWZT01004491">
    <property type="protein sequence ID" value="KII63960.1"/>
    <property type="molecule type" value="Genomic_DNA"/>
</dbReference>
<name>A0A0C2MAD5_THEKT</name>
<evidence type="ECO:0000313" key="3">
    <source>
        <dbReference type="Proteomes" id="UP000031668"/>
    </source>
</evidence>
<dbReference type="SUPFAM" id="SSF51412">
    <property type="entry name" value="Inosine monophosphate dehydrogenase (IMPDH)"/>
    <property type="match status" value="1"/>
</dbReference>
<dbReference type="OrthoDB" id="418595at2759"/>
<dbReference type="AlphaFoldDB" id="A0A0C2MAD5"/>
<organism evidence="2 3">
    <name type="scientific">Thelohanellus kitauei</name>
    <name type="common">Myxosporean</name>
    <dbReference type="NCBI Taxonomy" id="669202"/>
    <lineage>
        <taxon>Eukaryota</taxon>
        <taxon>Metazoa</taxon>
        <taxon>Cnidaria</taxon>
        <taxon>Myxozoa</taxon>
        <taxon>Myxosporea</taxon>
        <taxon>Bivalvulida</taxon>
        <taxon>Platysporina</taxon>
        <taxon>Myxobolidae</taxon>
        <taxon>Thelohanellus</taxon>
    </lineage>
</organism>
<dbReference type="Gene3D" id="3.20.20.70">
    <property type="entry name" value="Aldolase class I"/>
    <property type="match status" value="1"/>
</dbReference>
<dbReference type="InterPro" id="IPR050139">
    <property type="entry name" value="GMP_reductase"/>
</dbReference>
<protein>
    <submittedName>
        <fullName evidence="2">GMP reductase 1</fullName>
    </submittedName>
</protein>
<dbReference type="GO" id="GO:0016491">
    <property type="term" value="F:oxidoreductase activity"/>
    <property type="evidence" value="ECO:0007669"/>
    <property type="project" value="UniProtKB-KW"/>
</dbReference>
<dbReference type="PANTHER" id="PTHR43170">
    <property type="entry name" value="GMP REDUCTASE"/>
    <property type="match status" value="1"/>
</dbReference>
<comment type="caution">
    <text evidence="2">The sequence shown here is derived from an EMBL/GenBank/DDBJ whole genome shotgun (WGS) entry which is preliminary data.</text>
</comment>
<dbReference type="PANTHER" id="PTHR43170:SF5">
    <property type="entry name" value="GMP REDUCTASE"/>
    <property type="match status" value="1"/>
</dbReference>
<evidence type="ECO:0000313" key="2">
    <source>
        <dbReference type="EMBL" id="KII63960.1"/>
    </source>
</evidence>
<keyword evidence="1" id="KW-0560">Oxidoreductase</keyword>
<proteinExistence type="predicted"/>
<keyword evidence="3" id="KW-1185">Reference proteome</keyword>
<evidence type="ECO:0000256" key="1">
    <source>
        <dbReference type="ARBA" id="ARBA00023002"/>
    </source>
</evidence>
<dbReference type="InterPro" id="IPR013785">
    <property type="entry name" value="Aldolase_TIM"/>
</dbReference>
<dbReference type="OMA" id="NEHRMID"/>
<accession>A0A0C2MAD5</accession>
<dbReference type="Proteomes" id="UP000031668">
    <property type="component" value="Unassembled WGS sequence"/>
</dbReference>